<dbReference type="Gene3D" id="3.40.50.300">
    <property type="entry name" value="P-loop containing nucleotide triphosphate hydrolases"/>
    <property type="match status" value="1"/>
</dbReference>
<gene>
    <name evidence="10" type="ORF">BAU18_002998</name>
</gene>
<keyword evidence="3" id="KW-0547">Nucleotide-binding</keyword>
<dbReference type="PANTHER" id="PTHR24221:SF654">
    <property type="entry name" value="ATP-BINDING CASSETTE SUB-FAMILY B MEMBER 6"/>
    <property type="match status" value="1"/>
</dbReference>
<dbReference type="Gene3D" id="1.20.1560.10">
    <property type="entry name" value="ABC transporter type 1, transmembrane domain"/>
    <property type="match status" value="1"/>
</dbReference>
<keyword evidence="6 7" id="KW-0472">Membrane</keyword>
<dbReference type="PANTHER" id="PTHR24221">
    <property type="entry name" value="ATP-BINDING CASSETTE SUB-FAMILY B"/>
    <property type="match status" value="1"/>
</dbReference>
<dbReference type="InterPro" id="IPR011527">
    <property type="entry name" value="ABC1_TM_dom"/>
</dbReference>
<evidence type="ECO:0000256" key="5">
    <source>
        <dbReference type="ARBA" id="ARBA00022989"/>
    </source>
</evidence>
<dbReference type="PROSITE" id="PS50929">
    <property type="entry name" value="ABC_TM1F"/>
    <property type="match status" value="1"/>
</dbReference>
<dbReference type="SMART" id="SM00382">
    <property type="entry name" value="AAA"/>
    <property type="match status" value="1"/>
</dbReference>
<dbReference type="PROSITE" id="PS00211">
    <property type="entry name" value="ABC_TRANSPORTER_1"/>
    <property type="match status" value="1"/>
</dbReference>
<reference evidence="11" key="1">
    <citation type="submission" date="2016-06" db="EMBL/GenBank/DDBJ databases">
        <title>Four novel species of enterococci isolated from chicken manure.</title>
        <authorList>
            <person name="Van Tyne D."/>
        </authorList>
    </citation>
    <scope>NUCLEOTIDE SEQUENCE [LARGE SCALE GENOMIC DNA]</scope>
    <source>
        <strain evidence="11">JM9A</strain>
    </source>
</reference>
<dbReference type="InterPro" id="IPR039421">
    <property type="entry name" value="Type_1_exporter"/>
</dbReference>
<keyword evidence="5 7" id="KW-1133">Transmembrane helix</keyword>
<feature type="transmembrane region" description="Helical" evidence="7">
    <location>
        <begin position="63"/>
        <end position="83"/>
    </location>
</feature>
<feature type="transmembrane region" description="Helical" evidence="7">
    <location>
        <begin position="159"/>
        <end position="178"/>
    </location>
</feature>
<comment type="subcellular location">
    <subcellularLocation>
        <location evidence="1">Cell membrane</location>
        <topology evidence="1">Multi-pass membrane protein</topology>
    </subcellularLocation>
</comment>
<accession>A0ABV0F5M9</accession>
<dbReference type="InterPro" id="IPR003593">
    <property type="entry name" value="AAA+_ATPase"/>
</dbReference>
<feature type="domain" description="ABC transmembrane type-1" evidence="9">
    <location>
        <begin position="27"/>
        <end position="305"/>
    </location>
</feature>
<evidence type="ECO:0000256" key="1">
    <source>
        <dbReference type="ARBA" id="ARBA00004651"/>
    </source>
</evidence>
<evidence type="ECO:0000313" key="10">
    <source>
        <dbReference type="EMBL" id="MEO1783378.1"/>
    </source>
</evidence>
<comment type="caution">
    <text evidence="10">The sequence shown here is derived from an EMBL/GenBank/DDBJ whole genome shotgun (WGS) entry which is preliminary data.</text>
</comment>
<evidence type="ECO:0000259" key="9">
    <source>
        <dbReference type="PROSITE" id="PS50929"/>
    </source>
</evidence>
<evidence type="ECO:0000256" key="4">
    <source>
        <dbReference type="ARBA" id="ARBA00022840"/>
    </source>
</evidence>
<evidence type="ECO:0000259" key="8">
    <source>
        <dbReference type="PROSITE" id="PS50893"/>
    </source>
</evidence>
<dbReference type="Pfam" id="PF00005">
    <property type="entry name" value="ABC_tran"/>
    <property type="match status" value="1"/>
</dbReference>
<dbReference type="EMBL" id="MAEI02000002">
    <property type="protein sequence ID" value="MEO1783378.1"/>
    <property type="molecule type" value="Genomic_DNA"/>
</dbReference>
<evidence type="ECO:0000256" key="6">
    <source>
        <dbReference type="ARBA" id="ARBA00023136"/>
    </source>
</evidence>
<evidence type="ECO:0008006" key="12">
    <source>
        <dbReference type="Google" id="ProtNLM"/>
    </source>
</evidence>
<keyword evidence="2 7" id="KW-0812">Transmembrane</keyword>
<dbReference type="InterPro" id="IPR003439">
    <property type="entry name" value="ABC_transporter-like_ATP-bd"/>
</dbReference>
<dbReference type="PROSITE" id="PS50893">
    <property type="entry name" value="ABC_TRANSPORTER_2"/>
    <property type="match status" value="1"/>
</dbReference>
<protein>
    <recommendedName>
        <fullName evidence="12">ABC transporter ATP-binding protein</fullName>
    </recommendedName>
</protein>
<evidence type="ECO:0000256" key="7">
    <source>
        <dbReference type="SAM" id="Phobius"/>
    </source>
</evidence>
<dbReference type="InterPro" id="IPR036640">
    <property type="entry name" value="ABC1_TM_sf"/>
</dbReference>
<dbReference type="InterPro" id="IPR027417">
    <property type="entry name" value="P-loop_NTPase"/>
</dbReference>
<sequence length="553" mass="62089">MVKKIEEIRHESIGIVDLFSRVSWGKLILLLIFTAINSFVSLTFVAVTTFASELTNDSNLQDIIFFCLKGIALYLIIYGAMYFTELLINVILKEVTLSLIDDMVKSYYHQYSGTEDEIISVITQDIRMLREEYFQPILTLPTYILRSAIPIIYLLSQNLLVGILFTIGAILMLLPQYIGKRKIVTLGKLFSTTREKSLSLLVDVIKGKSMIQSNEADGFFLGKIHSDFSKTEDSERRLKTFQAFIFCLTGPIKGIADVIPFAAGIYLMRFNTTISLVLLMAMLVTAGNLKNQFQQVIYLMGYISGTQEVRAKVGKIFSTSSVPNSLTQKRNLLYNFDYLEIKNVAKNYGEKVIFHSFSLAIPNGSKVLLTGASGIGKSTLFRMMMGQETTDSGGFYLVKGEERFPLQGQAAIVQQSPYFLNGTIRENLCLGEDFAEARLNDILSRVQLLDQLGKNALDITIEKNGANISGGQKMKLELGRALLRNKPILLVDELSSSLDKETSDEIRKIILSSDKTVIEITHHFSDTHDYDLLMQIDNKRINIKEGNSYARGC</sequence>
<keyword evidence="11" id="KW-1185">Reference proteome</keyword>
<feature type="transmembrane region" description="Helical" evidence="7">
    <location>
        <begin position="243"/>
        <end position="267"/>
    </location>
</feature>
<proteinExistence type="predicted"/>
<dbReference type="SUPFAM" id="SSF90123">
    <property type="entry name" value="ABC transporter transmembrane region"/>
    <property type="match status" value="1"/>
</dbReference>
<feature type="transmembrane region" description="Helical" evidence="7">
    <location>
        <begin position="133"/>
        <end position="153"/>
    </location>
</feature>
<keyword evidence="4" id="KW-0067">ATP-binding</keyword>
<evidence type="ECO:0000256" key="3">
    <source>
        <dbReference type="ARBA" id="ARBA00022741"/>
    </source>
</evidence>
<evidence type="ECO:0000256" key="2">
    <source>
        <dbReference type="ARBA" id="ARBA00022692"/>
    </source>
</evidence>
<evidence type="ECO:0000313" key="11">
    <source>
        <dbReference type="Proteomes" id="UP001429357"/>
    </source>
</evidence>
<name>A0ABV0F5M9_9ENTE</name>
<organism evidence="10 11">
    <name type="scientific">Enterococcus diestrammenae</name>
    <dbReference type="NCBI Taxonomy" id="1155073"/>
    <lineage>
        <taxon>Bacteria</taxon>
        <taxon>Bacillati</taxon>
        <taxon>Bacillota</taxon>
        <taxon>Bacilli</taxon>
        <taxon>Lactobacillales</taxon>
        <taxon>Enterococcaceae</taxon>
        <taxon>Enterococcus</taxon>
    </lineage>
</organism>
<reference evidence="10 11" key="2">
    <citation type="submission" date="2024-02" db="EMBL/GenBank/DDBJ databases">
        <title>The Genome Sequence of Enterococcus diestrammenae JM9A.</title>
        <authorList>
            <person name="Earl A."/>
            <person name="Manson A."/>
            <person name="Gilmore M."/>
            <person name="Sanders J."/>
            <person name="Shea T."/>
            <person name="Howe W."/>
            <person name="Livny J."/>
            <person name="Cuomo C."/>
            <person name="Neafsey D."/>
            <person name="Birren B."/>
        </authorList>
    </citation>
    <scope>NUCLEOTIDE SEQUENCE [LARGE SCALE GENOMIC DNA]</scope>
    <source>
        <strain evidence="10 11">JM9A</strain>
    </source>
</reference>
<feature type="transmembrane region" description="Helical" evidence="7">
    <location>
        <begin position="27"/>
        <end position="51"/>
    </location>
</feature>
<feature type="domain" description="ABC transporter" evidence="8">
    <location>
        <begin position="339"/>
        <end position="552"/>
    </location>
</feature>
<dbReference type="SUPFAM" id="SSF52540">
    <property type="entry name" value="P-loop containing nucleoside triphosphate hydrolases"/>
    <property type="match status" value="1"/>
</dbReference>
<dbReference type="InterPro" id="IPR017871">
    <property type="entry name" value="ABC_transporter-like_CS"/>
</dbReference>
<dbReference type="Proteomes" id="UP001429357">
    <property type="component" value="Unassembled WGS sequence"/>
</dbReference>